<evidence type="ECO:0000256" key="2">
    <source>
        <dbReference type="ARBA" id="ARBA00010617"/>
    </source>
</evidence>
<name>A0A251NJW8_PRUPE</name>
<dbReference type="GO" id="GO:0004497">
    <property type="term" value="F:monooxygenase activity"/>
    <property type="evidence" value="ECO:0007669"/>
    <property type="project" value="UniProtKB-KW"/>
</dbReference>
<keyword evidence="12" id="KW-1185">Reference proteome</keyword>
<dbReference type="PRINTS" id="PR00385">
    <property type="entry name" value="P450"/>
</dbReference>
<comment type="subcellular location">
    <subcellularLocation>
        <location evidence="1">Membrane</location>
        <topology evidence="1">Single-pass membrane protein</topology>
    </subcellularLocation>
</comment>
<evidence type="ECO:0000256" key="8">
    <source>
        <dbReference type="ARBA" id="ARBA00023004"/>
    </source>
</evidence>
<evidence type="ECO:0000256" key="1">
    <source>
        <dbReference type="ARBA" id="ARBA00004167"/>
    </source>
</evidence>
<dbReference type="InterPro" id="IPR036396">
    <property type="entry name" value="Cyt_P450_sf"/>
</dbReference>
<keyword evidence="6" id="KW-1133">Transmembrane helix</keyword>
<organism evidence="11 12">
    <name type="scientific">Prunus persica</name>
    <name type="common">Peach</name>
    <name type="synonym">Amygdalus persica</name>
    <dbReference type="NCBI Taxonomy" id="3760"/>
    <lineage>
        <taxon>Eukaryota</taxon>
        <taxon>Viridiplantae</taxon>
        <taxon>Streptophyta</taxon>
        <taxon>Embryophyta</taxon>
        <taxon>Tracheophyta</taxon>
        <taxon>Spermatophyta</taxon>
        <taxon>Magnoliopsida</taxon>
        <taxon>eudicotyledons</taxon>
        <taxon>Gunneridae</taxon>
        <taxon>Pentapetalae</taxon>
        <taxon>rosids</taxon>
        <taxon>fabids</taxon>
        <taxon>Rosales</taxon>
        <taxon>Rosaceae</taxon>
        <taxon>Amygdaloideae</taxon>
        <taxon>Amygdaleae</taxon>
        <taxon>Prunus</taxon>
    </lineage>
</organism>
<evidence type="ECO:0000313" key="12">
    <source>
        <dbReference type="Proteomes" id="UP000006882"/>
    </source>
</evidence>
<comment type="similarity">
    <text evidence="2">Belongs to the cytochrome P450 family.</text>
</comment>
<dbReference type="PANTHER" id="PTHR24282:SF196">
    <property type="entry name" value="CYTOCHROME P450 714C2"/>
    <property type="match status" value="1"/>
</dbReference>
<evidence type="ECO:0000256" key="6">
    <source>
        <dbReference type="ARBA" id="ARBA00022989"/>
    </source>
</evidence>
<evidence type="ECO:0000256" key="4">
    <source>
        <dbReference type="ARBA" id="ARBA00022692"/>
    </source>
</evidence>
<dbReference type="InterPro" id="IPR001128">
    <property type="entry name" value="Cyt_P450"/>
</dbReference>
<keyword evidence="9" id="KW-0503">Monooxygenase</keyword>
<keyword evidence="5" id="KW-0479">Metal-binding</keyword>
<dbReference type="GO" id="GO:0005506">
    <property type="term" value="F:iron ion binding"/>
    <property type="evidence" value="ECO:0007669"/>
    <property type="project" value="InterPro"/>
</dbReference>
<dbReference type="AlphaFoldDB" id="A0A251NJW8"/>
<sequence length="173" mass="19731">EAMSKKIFLTGVPGMRHLPTKSNREAWALAKEASTLILQVVKERQAAGYEKDLFQMILEGARNTDLSPEATDRFIVDNCKNIYLAGYETTAVSATWCLMLLASNQEWQERVRAQILQIFRGRIPDNEMVRKMKQLTMVIHETLRLYPPVTVVSREAFKDMKFGDINVPKGVNV</sequence>
<keyword evidence="8" id="KW-0408">Iron</keyword>
<dbReference type="GO" id="GO:0020037">
    <property type="term" value="F:heme binding"/>
    <property type="evidence" value="ECO:0007669"/>
    <property type="project" value="InterPro"/>
</dbReference>
<evidence type="ECO:0000256" key="9">
    <source>
        <dbReference type="ARBA" id="ARBA00023033"/>
    </source>
</evidence>
<keyword evidence="3" id="KW-0349">Heme</keyword>
<dbReference type="Gene3D" id="1.10.630.10">
    <property type="entry name" value="Cytochrome P450"/>
    <property type="match status" value="1"/>
</dbReference>
<proteinExistence type="inferred from homology"/>
<protein>
    <submittedName>
        <fullName evidence="11">Uncharacterized protein</fullName>
    </submittedName>
</protein>
<dbReference type="SUPFAM" id="SSF48264">
    <property type="entry name" value="Cytochrome P450"/>
    <property type="match status" value="1"/>
</dbReference>
<dbReference type="eggNOG" id="KOG0157">
    <property type="taxonomic scope" value="Eukaryota"/>
</dbReference>
<accession>A0A251NJW8</accession>
<feature type="non-terminal residue" evidence="11">
    <location>
        <position position="173"/>
    </location>
</feature>
<evidence type="ECO:0000256" key="3">
    <source>
        <dbReference type="ARBA" id="ARBA00022617"/>
    </source>
</evidence>
<evidence type="ECO:0000256" key="5">
    <source>
        <dbReference type="ARBA" id="ARBA00022723"/>
    </source>
</evidence>
<keyword evidence="10" id="KW-0472">Membrane</keyword>
<keyword evidence="7" id="KW-0560">Oxidoreductase</keyword>
<dbReference type="Pfam" id="PF00067">
    <property type="entry name" value="p450"/>
    <property type="match status" value="1"/>
</dbReference>
<dbReference type="GO" id="GO:0016705">
    <property type="term" value="F:oxidoreductase activity, acting on paired donors, with incorporation or reduction of molecular oxygen"/>
    <property type="evidence" value="ECO:0007669"/>
    <property type="project" value="InterPro"/>
</dbReference>
<dbReference type="GO" id="GO:0016020">
    <property type="term" value="C:membrane"/>
    <property type="evidence" value="ECO:0007669"/>
    <property type="project" value="UniProtKB-SubCell"/>
</dbReference>
<dbReference type="Proteomes" id="UP000006882">
    <property type="component" value="Chromosome G6"/>
</dbReference>
<evidence type="ECO:0000256" key="7">
    <source>
        <dbReference type="ARBA" id="ARBA00023002"/>
    </source>
</evidence>
<dbReference type="PANTHER" id="PTHR24282">
    <property type="entry name" value="CYTOCHROME P450 FAMILY MEMBER"/>
    <property type="match status" value="1"/>
</dbReference>
<evidence type="ECO:0000256" key="10">
    <source>
        <dbReference type="ARBA" id="ARBA00023136"/>
    </source>
</evidence>
<gene>
    <name evidence="11" type="ORF">PRUPE_6G038000</name>
</gene>
<dbReference type="EMBL" id="CM007656">
    <property type="protein sequence ID" value="ONH99597.1"/>
    <property type="molecule type" value="Genomic_DNA"/>
</dbReference>
<evidence type="ECO:0000313" key="11">
    <source>
        <dbReference type="EMBL" id="ONH99597.1"/>
    </source>
</evidence>
<dbReference type="STRING" id="3760.A0A251NJW8"/>
<keyword evidence="4" id="KW-0812">Transmembrane</keyword>
<dbReference type="Gramene" id="ONH99597">
    <property type="protein sequence ID" value="ONH99597"/>
    <property type="gene ID" value="PRUPE_6G038000"/>
</dbReference>
<reference evidence="11 12" key="1">
    <citation type="journal article" date="2013" name="Nat. Genet.">
        <title>The high-quality draft genome of peach (Prunus persica) identifies unique patterns of genetic diversity, domestication and genome evolution.</title>
        <authorList>
            <consortium name="International Peach Genome Initiative"/>
            <person name="Verde I."/>
            <person name="Abbott A.G."/>
            <person name="Scalabrin S."/>
            <person name="Jung S."/>
            <person name="Shu S."/>
            <person name="Marroni F."/>
            <person name="Zhebentyayeva T."/>
            <person name="Dettori M.T."/>
            <person name="Grimwood J."/>
            <person name="Cattonaro F."/>
            <person name="Zuccolo A."/>
            <person name="Rossini L."/>
            <person name="Jenkins J."/>
            <person name="Vendramin E."/>
            <person name="Meisel L.A."/>
            <person name="Decroocq V."/>
            <person name="Sosinski B."/>
            <person name="Prochnik S."/>
            <person name="Mitros T."/>
            <person name="Policriti A."/>
            <person name="Cipriani G."/>
            <person name="Dondini L."/>
            <person name="Ficklin S."/>
            <person name="Goodstein D.M."/>
            <person name="Xuan P."/>
            <person name="Del Fabbro C."/>
            <person name="Aramini V."/>
            <person name="Copetti D."/>
            <person name="Gonzalez S."/>
            <person name="Horner D.S."/>
            <person name="Falchi R."/>
            <person name="Lucas S."/>
            <person name="Mica E."/>
            <person name="Maldonado J."/>
            <person name="Lazzari B."/>
            <person name="Bielenberg D."/>
            <person name="Pirona R."/>
            <person name="Miculan M."/>
            <person name="Barakat A."/>
            <person name="Testolin R."/>
            <person name="Stella A."/>
            <person name="Tartarini S."/>
            <person name="Tonutti P."/>
            <person name="Arus P."/>
            <person name="Orellana A."/>
            <person name="Wells C."/>
            <person name="Main D."/>
            <person name="Vizzotto G."/>
            <person name="Silva H."/>
            <person name="Salamini F."/>
            <person name="Schmutz J."/>
            <person name="Morgante M."/>
            <person name="Rokhsar D.S."/>
        </authorList>
    </citation>
    <scope>NUCLEOTIDE SEQUENCE [LARGE SCALE GENOMIC DNA]</scope>
    <source>
        <strain evidence="12">cv. Nemared</strain>
    </source>
</reference>
<dbReference type="InterPro" id="IPR050665">
    <property type="entry name" value="Cytochrome_P450_Monooxygen"/>
</dbReference>